<dbReference type="AlphaFoldDB" id="A0A4R2H427"/>
<evidence type="ECO:0000313" key="2">
    <source>
        <dbReference type="EMBL" id="TCO20332.1"/>
    </source>
</evidence>
<name>A0A4R2H427_9ACTN</name>
<protein>
    <recommendedName>
        <fullName evidence="4">Beta-galactosidase-like protein</fullName>
    </recommendedName>
</protein>
<accession>A0A4R2H427</accession>
<proteinExistence type="predicted"/>
<gene>
    <name evidence="2" type="ORF">EV652_11278</name>
</gene>
<keyword evidence="3" id="KW-1185">Reference proteome</keyword>
<comment type="caution">
    <text evidence="2">The sequence shown here is derived from an EMBL/GenBank/DDBJ whole genome shotgun (WGS) entry which is preliminary data.</text>
</comment>
<dbReference type="OrthoDB" id="605164at2"/>
<evidence type="ECO:0000256" key="1">
    <source>
        <dbReference type="SAM" id="MobiDB-lite"/>
    </source>
</evidence>
<evidence type="ECO:0000313" key="3">
    <source>
        <dbReference type="Proteomes" id="UP000294508"/>
    </source>
</evidence>
<feature type="compositionally biased region" description="Polar residues" evidence="1">
    <location>
        <begin position="1"/>
        <end position="10"/>
    </location>
</feature>
<feature type="region of interest" description="Disordered" evidence="1">
    <location>
        <begin position="1"/>
        <end position="25"/>
    </location>
</feature>
<organism evidence="2 3">
    <name type="scientific">Kribbella steppae</name>
    <dbReference type="NCBI Taxonomy" id="2512223"/>
    <lineage>
        <taxon>Bacteria</taxon>
        <taxon>Bacillati</taxon>
        <taxon>Actinomycetota</taxon>
        <taxon>Actinomycetes</taxon>
        <taxon>Propionibacteriales</taxon>
        <taxon>Kribbellaceae</taxon>
        <taxon>Kribbella</taxon>
    </lineage>
</organism>
<reference evidence="2 3" key="1">
    <citation type="journal article" date="2015" name="Stand. Genomic Sci.">
        <title>Genomic Encyclopedia of Bacterial and Archaeal Type Strains, Phase III: the genomes of soil and plant-associated and newly described type strains.</title>
        <authorList>
            <person name="Whitman W.B."/>
            <person name="Woyke T."/>
            <person name="Klenk H.P."/>
            <person name="Zhou Y."/>
            <person name="Lilburn T.G."/>
            <person name="Beck B.J."/>
            <person name="De Vos P."/>
            <person name="Vandamme P."/>
            <person name="Eisen J.A."/>
            <person name="Garrity G."/>
            <person name="Hugenholtz P."/>
            <person name="Kyrpides N.C."/>
        </authorList>
    </citation>
    <scope>NUCLEOTIDE SEQUENCE [LARGE SCALE GENOMIC DNA]</scope>
    <source>
        <strain evidence="2 3">VKM Ac-2572</strain>
    </source>
</reference>
<dbReference type="Proteomes" id="UP000294508">
    <property type="component" value="Unassembled WGS sequence"/>
</dbReference>
<dbReference type="EMBL" id="SLWN01000012">
    <property type="protein sequence ID" value="TCO20332.1"/>
    <property type="molecule type" value="Genomic_DNA"/>
</dbReference>
<dbReference type="RefSeq" id="WP_132212865.1">
    <property type="nucleotide sequence ID" value="NZ_SLWN01000012.1"/>
</dbReference>
<evidence type="ECO:0008006" key="4">
    <source>
        <dbReference type="Google" id="ProtNLM"/>
    </source>
</evidence>
<sequence>MTNSNVGNHTTTDKRGEATGFQEQAPYDESIDLRTDFVMVYGLNDTTAQRIARWREAGYRVHLMTGISWGTYQDYLDGRWDGSDHWADAQTAGDGSPILHGHSTDIPYMVPTFTFTEYLVQKLRPIIELGVEGIHLEEPEFWARAGYSESFKREWQAFFGEPWQAPHSTAEAHFRAGQLKQHLLSRSLDRVTSVLRDEALQLGRQVRFYVPTHSLLNYTQWQIISPESRLRTLPSIDGAIAQVWTGTSRTPNVYAGKVAERTFETAYLEYGIAQDLTRGTDRRMWFLHDPIEDHPDRTWEDYLTNYQRTLVASLLHPGVSRYEVAPWPNRIFNRPYLREGSTERQPIPPDTATSYLIAMNSLRDLDQPEVRWAQEGPRIGIALSDTAMFQRWSPGGDCAHDEGGHYDGLQDALALEGREQLHFSDFYGLALPPLCDGQRVCPVQLENVIDTPDALDDVDVLVLSYEFQKPLAPGIHYALAGWVSRGGSLLYVGDGADPYHEIRSWWTGRYDTCADHLAEALGADRKRDGVQPIGQGRVRFLPSRPADFTESPERAAELVAAIRELAEKGGHTWESTNWLSVQRGPYLVGAVLEEAGGSHVVEGKYLDLLDPQLGIVRQRELGPGQLTWLRDLTYDEEPLLASAGRVVDWERDQTGIRFGCEAPRGVQVTTALRVPAEPAAIRADGADVTDLRYDAEVGVLWLRHPGVPGGTRVEIKF</sequence>